<organism evidence="1">
    <name type="scientific">Zea mays</name>
    <name type="common">Maize</name>
    <dbReference type="NCBI Taxonomy" id="4577"/>
    <lineage>
        <taxon>Eukaryota</taxon>
        <taxon>Viridiplantae</taxon>
        <taxon>Streptophyta</taxon>
        <taxon>Embryophyta</taxon>
        <taxon>Tracheophyta</taxon>
        <taxon>Spermatophyta</taxon>
        <taxon>Magnoliopsida</taxon>
        <taxon>Liliopsida</taxon>
        <taxon>Poales</taxon>
        <taxon>Poaceae</taxon>
        <taxon>PACMAD clade</taxon>
        <taxon>Panicoideae</taxon>
        <taxon>Andropogonodae</taxon>
        <taxon>Andropogoneae</taxon>
        <taxon>Tripsacinae</taxon>
        <taxon>Zea</taxon>
    </lineage>
</organism>
<sequence length="73" mass="8692">MRNCRQRFLLSAPATSSVFITASNSFSGLGGFMYTDHFFLRVVWWNPSALLMYRHRPDFFFFCRMIQNLIIFL</sequence>
<dbReference type="EMBL" id="BT038240">
    <property type="protein sequence ID" value="ACF83245.1"/>
    <property type="molecule type" value="mRNA"/>
</dbReference>
<accession>B4FMA2</accession>
<name>B4FMA2_MAIZE</name>
<evidence type="ECO:0000313" key="1">
    <source>
        <dbReference type="EMBL" id="ACF83245.1"/>
    </source>
</evidence>
<proteinExistence type="evidence at transcript level"/>
<reference evidence="1" key="1">
    <citation type="journal article" date="2009" name="PLoS Genet.">
        <title>Sequencing, mapping, and analysis of 27,455 maize full-length cDNAs.</title>
        <authorList>
            <person name="Soderlund C."/>
            <person name="Descour A."/>
            <person name="Kudrna D."/>
            <person name="Bomhoff M."/>
            <person name="Boyd L."/>
            <person name="Currie J."/>
            <person name="Angelova A."/>
            <person name="Collura K."/>
            <person name="Wissotski M."/>
            <person name="Ashley E."/>
            <person name="Morrow D."/>
            <person name="Fernandes J."/>
            <person name="Walbot V."/>
            <person name="Yu Y."/>
        </authorList>
    </citation>
    <scope>NUCLEOTIDE SEQUENCE</scope>
    <source>
        <strain evidence="1">B73</strain>
    </source>
</reference>
<dbReference type="AlphaFoldDB" id="B4FMA2"/>
<protein>
    <submittedName>
        <fullName evidence="1">Uncharacterized protein</fullName>
    </submittedName>
</protein>